<dbReference type="Proteomes" id="UP000297245">
    <property type="component" value="Unassembled WGS sequence"/>
</dbReference>
<dbReference type="InterPro" id="IPR001810">
    <property type="entry name" value="F-box_dom"/>
</dbReference>
<dbReference type="SUPFAM" id="SSF52047">
    <property type="entry name" value="RNI-like"/>
    <property type="match status" value="1"/>
</dbReference>
<reference evidence="2 3" key="1">
    <citation type="journal article" date="2019" name="Nat. Ecol. Evol.">
        <title>Megaphylogeny resolves global patterns of mushroom evolution.</title>
        <authorList>
            <person name="Varga T."/>
            <person name="Krizsan K."/>
            <person name="Foldi C."/>
            <person name="Dima B."/>
            <person name="Sanchez-Garcia M."/>
            <person name="Sanchez-Ramirez S."/>
            <person name="Szollosi G.J."/>
            <person name="Szarkandi J.G."/>
            <person name="Papp V."/>
            <person name="Albert L."/>
            <person name="Andreopoulos W."/>
            <person name="Angelini C."/>
            <person name="Antonin V."/>
            <person name="Barry K.W."/>
            <person name="Bougher N.L."/>
            <person name="Buchanan P."/>
            <person name="Buyck B."/>
            <person name="Bense V."/>
            <person name="Catcheside P."/>
            <person name="Chovatia M."/>
            <person name="Cooper J."/>
            <person name="Damon W."/>
            <person name="Desjardin D."/>
            <person name="Finy P."/>
            <person name="Geml J."/>
            <person name="Haridas S."/>
            <person name="Hughes K."/>
            <person name="Justo A."/>
            <person name="Karasinski D."/>
            <person name="Kautmanova I."/>
            <person name="Kiss B."/>
            <person name="Kocsube S."/>
            <person name="Kotiranta H."/>
            <person name="LaButti K.M."/>
            <person name="Lechner B.E."/>
            <person name="Liimatainen K."/>
            <person name="Lipzen A."/>
            <person name="Lukacs Z."/>
            <person name="Mihaltcheva S."/>
            <person name="Morgado L.N."/>
            <person name="Niskanen T."/>
            <person name="Noordeloos M.E."/>
            <person name="Ohm R.A."/>
            <person name="Ortiz-Santana B."/>
            <person name="Ovrebo C."/>
            <person name="Racz N."/>
            <person name="Riley R."/>
            <person name="Savchenko A."/>
            <person name="Shiryaev A."/>
            <person name="Soop K."/>
            <person name="Spirin V."/>
            <person name="Szebenyi C."/>
            <person name="Tomsovsky M."/>
            <person name="Tulloss R.E."/>
            <person name="Uehling J."/>
            <person name="Grigoriev I.V."/>
            <person name="Vagvolgyi C."/>
            <person name="Papp T."/>
            <person name="Martin F.M."/>
            <person name="Miettinen O."/>
            <person name="Hibbett D.S."/>
            <person name="Nagy L.G."/>
        </authorList>
    </citation>
    <scope>NUCLEOTIDE SEQUENCE [LARGE SCALE GENOMIC DNA]</scope>
    <source>
        <strain evidence="2 3">CBS 962.96</strain>
    </source>
</reference>
<sequence length="553" mass="62874">MELPQRTTSLNLLGVPAEVFDTILGFVTVADQVSLCHVCKLLFRPTARRLYRRIQLNTPSQVVMCCRTLASNEALASFVRELTLNPLRDASSGRQYLLYGYYSLISRAFRNLHNLQELNLAGIRHERSHGFVLFQHTFPDLKHLSVDLPLDNSRFASFLERNHSLISLNLASLWSPWGEELEEVREEVKAKKEFLRTMKPISLPRLSSLTGSAAYVPLLARNASLSTSIIVWDVSGTDEEQAEQVEGEGIGRSAGTPFDEVFEVLETSSKETMRAVAFKRRGWNLDLLDGLAKVAFPNLSVVFVNNLRMPHEDAFPGSEVVKSIADTLSRFRDLVEFRYDVSGPHLCLRTKSGIDTSLQAVISWGNACPTLRKCTAPNQVHWKRLSNMEDVWVPEDDVDPFVIDWMLERLQHKEYPGWEKILVVLEDHIVVASMMQSSDTKSFQTEMCSLSKEEYRAVIESEKKVLLEVDRNLSNDDEDPFDIPRFLDIIKRYRDCDCQDDDSSQMGRTAQEVLVLGILFSLWQYDFVLALGKKFDDAFASPRALALSFLMYG</sequence>
<organism evidence="2 3">
    <name type="scientific">Dendrothele bispora (strain CBS 962.96)</name>
    <dbReference type="NCBI Taxonomy" id="1314807"/>
    <lineage>
        <taxon>Eukaryota</taxon>
        <taxon>Fungi</taxon>
        <taxon>Dikarya</taxon>
        <taxon>Basidiomycota</taxon>
        <taxon>Agaricomycotina</taxon>
        <taxon>Agaricomycetes</taxon>
        <taxon>Agaricomycetidae</taxon>
        <taxon>Agaricales</taxon>
        <taxon>Agaricales incertae sedis</taxon>
        <taxon>Dendrothele</taxon>
    </lineage>
</organism>
<dbReference type="PROSITE" id="PS50181">
    <property type="entry name" value="FBOX"/>
    <property type="match status" value="1"/>
</dbReference>
<evidence type="ECO:0000259" key="1">
    <source>
        <dbReference type="PROSITE" id="PS50181"/>
    </source>
</evidence>
<proteinExistence type="predicted"/>
<accession>A0A4S8KKU1</accession>
<feature type="domain" description="F-box" evidence="1">
    <location>
        <begin position="9"/>
        <end position="54"/>
    </location>
</feature>
<evidence type="ECO:0000313" key="2">
    <source>
        <dbReference type="EMBL" id="THU76109.1"/>
    </source>
</evidence>
<name>A0A4S8KKU1_DENBC</name>
<keyword evidence="3" id="KW-1185">Reference proteome</keyword>
<dbReference type="AlphaFoldDB" id="A0A4S8KKU1"/>
<dbReference type="EMBL" id="ML181174">
    <property type="protein sequence ID" value="THU76109.1"/>
    <property type="molecule type" value="Genomic_DNA"/>
</dbReference>
<gene>
    <name evidence="2" type="ORF">K435DRAFT_974567</name>
</gene>
<evidence type="ECO:0000313" key="3">
    <source>
        <dbReference type="Proteomes" id="UP000297245"/>
    </source>
</evidence>
<protein>
    <recommendedName>
        <fullName evidence="1">F-box domain-containing protein</fullName>
    </recommendedName>
</protein>
<dbReference type="OrthoDB" id="3190489at2759"/>